<evidence type="ECO:0000256" key="1">
    <source>
        <dbReference type="ARBA" id="ARBA00004123"/>
    </source>
</evidence>
<dbReference type="PROSITE" id="PS50071">
    <property type="entry name" value="HOMEOBOX_2"/>
    <property type="match status" value="1"/>
</dbReference>
<dbReference type="SUPFAM" id="SSF46689">
    <property type="entry name" value="Homeodomain-like"/>
    <property type="match status" value="1"/>
</dbReference>
<dbReference type="InterPro" id="IPR044830">
    <property type="entry name" value="HD-Zip_III"/>
</dbReference>
<evidence type="ECO:0000256" key="2">
    <source>
        <dbReference type="PROSITE-ProRule" id="PRU00108"/>
    </source>
</evidence>
<evidence type="ECO:0000313" key="4">
    <source>
        <dbReference type="EMBL" id="KAK1396278.1"/>
    </source>
</evidence>
<keyword evidence="2" id="KW-0238">DNA-binding</keyword>
<dbReference type="PANTHER" id="PTHR45950">
    <property type="entry name" value="HOMEOBOX-LEUCINE ZIPPER PROTEIN ATHB-14"/>
    <property type="match status" value="1"/>
</dbReference>
<name>A0AAD8J397_9APIA</name>
<sequence>MVLEQFFTDYQKPSHDTRIAMNGENSVLSNLNSQQIQAWFENRWVLEKKKKDASVFKLLNETMTAMWRVLILENDLLHGEVQQFLRQMEYICELLQHASLESFLALEVPRSVFKNVKVVATRRLLLLHNEYLHNEVQQMHRERGYICNLEENV</sequence>
<proteinExistence type="predicted"/>
<comment type="subcellular location">
    <subcellularLocation>
        <location evidence="1 2">Nucleus</location>
    </subcellularLocation>
</comment>
<organism evidence="4 5">
    <name type="scientific">Heracleum sosnowskyi</name>
    <dbReference type="NCBI Taxonomy" id="360622"/>
    <lineage>
        <taxon>Eukaryota</taxon>
        <taxon>Viridiplantae</taxon>
        <taxon>Streptophyta</taxon>
        <taxon>Embryophyta</taxon>
        <taxon>Tracheophyta</taxon>
        <taxon>Spermatophyta</taxon>
        <taxon>Magnoliopsida</taxon>
        <taxon>eudicotyledons</taxon>
        <taxon>Gunneridae</taxon>
        <taxon>Pentapetalae</taxon>
        <taxon>asterids</taxon>
        <taxon>campanulids</taxon>
        <taxon>Apiales</taxon>
        <taxon>Apiaceae</taxon>
        <taxon>Apioideae</taxon>
        <taxon>apioid superclade</taxon>
        <taxon>Tordylieae</taxon>
        <taxon>Tordyliinae</taxon>
        <taxon>Heracleum</taxon>
    </lineage>
</organism>
<accession>A0AAD8J397</accession>
<dbReference type="EMBL" id="JAUIZM010000002">
    <property type="protein sequence ID" value="KAK1396278.1"/>
    <property type="molecule type" value="Genomic_DNA"/>
</dbReference>
<keyword evidence="2" id="KW-0371">Homeobox</keyword>
<reference evidence="4" key="1">
    <citation type="submission" date="2023-02" db="EMBL/GenBank/DDBJ databases">
        <title>Genome of toxic invasive species Heracleum sosnowskyi carries increased number of genes despite the absence of recent whole-genome duplications.</title>
        <authorList>
            <person name="Schelkunov M."/>
            <person name="Shtratnikova V."/>
            <person name="Makarenko M."/>
            <person name="Klepikova A."/>
            <person name="Omelchenko D."/>
            <person name="Novikova G."/>
            <person name="Obukhova E."/>
            <person name="Bogdanov V."/>
            <person name="Penin A."/>
            <person name="Logacheva M."/>
        </authorList>
    </citation>
    <scope>NUCLEOTIDE SEQUENCE</scope>
    <source>
        <strain evidence="4">Hsosn_3</strain>
        <tissue evidence="4">Leaf</tissue>
    </source>
</reference>
<dbReference type="PANTHER" id="PTHR45950:SF7">
    <property type="entry name" value="HOMEOBOX-LEUCINE ZIPPER PROTEIN ATHB-14"/>
    <property type="match status" value="1"/>
</dbReference>
<evidence type="ECO:0000259" key="3">
    <source>
        <dbReference type="PROSITE" id="PS50071"/>
    </source>
</evidence>
<evidence type="ECO:0000313" key="5">
    <source>
        <dbReference type="Proteomes" id="UP001237642"/>
    </source>
</evidence>
<dbReference type="InterPro" id="IPR009057">
    <property type="entry name" value="Homeodomain-like_sf"/>
</dbReference>
<keyword evidence="5" id="KW-1185">Reference proteome</keyword>
<feature type="domain" description="Homeobox" evidence="3">
    <location>
        <begin position="1"/>
        <end position="50"/>
    </location>
</feature>
<comment type="caution">
    <text evidence="4">The sequence shown here is derived from an EMBL/GenBank/DDBJ whole genome shotgun (WGS) entry which is preliminary data.</text>
</comment>
<keyword evidence="2" id="KW-0539">Nucleus</keyword>
<dbReference type="Gene3D" id="1.10.10.60">
    <property type="entry name" value="Homeodomain-like"/>
    <property type="match status" value="1"/>
</dbReference>
<dbReference type="GO" id="GO:0003677">
    <property type="term" value="F:DNA binding"/>
    <property type="evidence" value="ECO:0007669"/>
    <property type="project" value="UniProtKB-UniRule"/>
</dbReference>
<dbReference type="Proteomes" id="UP001237642">
    <property type="component" value="Unassembled WGS sequence"/>
</dbReference>
<dbReference type="AlphaFoldDB" id="A0AAD8J397"/>
<dbReference type="GO" id="GO:0005634">
    <property type="term" value="C:nucleus"/>
    <property type="evidence" value="ECO:0007669"/>
    <property type="project" value="UniProtKB-SubCell"/>
</dbReference>
<dbReference type="GO" id="GO:0003700">
    <property type="term" value="F:DNA-binding transcription factor activity"/>
    <property type="evidence" value="ECO:0007669"/>
    <property type="project" value="InterPro"/>
</dbReference>
<dbReference type="InterPro" id="IPR001356">
    <property type="entry name" value="HD"/>
</dbReference>
<gene>
    <name evidence="4" type="ORF">POM88_006141</name>
</gene>
<reference evidence="4" key="2">
    <citation type="submission" date="2023-05" db="EMBL/GenBank/DDBJ databases">
        <authorList>
            <person name="Schelkunov M.I."/>
        </authorList>
    </citation>
    <scope>NUCLEOTIDE SEQUENCE</scope>
    <source>
        <strain evidence="4">Hsosn_3</strain>
        <tissue evidence="4">Leaf</tissue>
    </source>
</reference>
<feature type="DNA-binding region" description="Homeobox" evidence="2">
    <location>
        <begin position="3"/>
        <end position="51"/>
    </location>
</feature>
<protein>
    <recommendedName>
        <fullName evidence="3">Homeobox domain-containing protein</fullName>
    </recommendedName>
</protein>